<dbReference type="SUPFAM" id="SSF69572">
    <property type="entry name" value="Activating enzymes of the ubiquitin-like proteins"/>
    <property type="match status" value="1"/>
</dbReference>
<dbReference type="EMBL" id="DSJL01000011">
    <property type="protein sequence ID" value="HEF65614.1"/>
    <property type="molecule type" value="Genomic_DNA"/>
</dbReference>
<dbReference type="CDD" id="cd00757">
    <property type="entry name" value="ThiF_MoeB_HesA_family"/>
    <property type="match status" value="1"/>
</dbReference>
<keyword evidence="3" id="KW-0808">Transferase</keyword>
<dbReference type="InterPro" id="IPR045886">
    <property type="entry name" value="ThiF/MoeB/HesA"/>
</dbReference>
<keyword evidence="3" id="KW-0548">Nucleotidyltransferase</keyword>
<dbReference type="Gene3D" id="3.40.50.720">
    <property type="entry name" value="NAD(P)-binding Rossmann-like Domain"/>
    <property type="match status" value="1"/>
</dbReference>
<dbReference type="FunFam" id="3.40.50.720:FF:000080">
    <property type="entry name" value="Thiazole biosynthesis adenylyltransferase ThiF"/>
    <property type="match status" value="1"/>
</dbReference>
<feature type="domain" description="THIF-type NAD/FAD binding fold" evidence="2">
    <location>
        <begin position="10"/>
        <end position="247"/>
    </location>
</feature>
<protein>
    <submittedName>
        <fullName evidence="3">Thiazole biosynthesis adenylyltransferase ThiF</fullName>
    </submittedName>
</protein>
<dbReference type="InterPro" id="IPR000594">
    <property type="entry name" value="ThiF_NAD_FAD-bd"/>
</dbReference>
<sequence>MTSDESVERYHRQVLLPVIGTSGQQRLRRGRVCVLGVGALGTHVAMLLARAGVGFLRLVDRDVLEWTNLQRQVLYEEADVEAALPKAVAAARALERVNRDVSIEPVVIDVDATSIVPLIADVDVVVDGSDNFELRYLLNDAALELNKPWIYGGAIGTLGTTFTVIPGETACLRCLFPEPPPAGSVPTCDTAGVLGPAAALVGALQASEAIKLLVGAWSACNRTLMTVDLWTLEIARVTARRRPDCPACALGERRFLYERAPSRTVALCGRDAVQVVVHPRVEIDLALLAQRLAPLGEVRYNPYLIRFRADGYELTVFPDGRAIVRGTTDPAVARALYARYIGM</sequence>
<dbReference type="PANTHER" id="PTHR10953">
    <property type="entry name" value="UBIQUITIN-ACTIVATING ENZYME E1"/>
    <property type="match status" value="1"/>
</dbReference>
<evidence type="ECO:0000259" key="2">
    <source>
        <dbReference type="Pfam" id="PF00899"/>
    </source>
</evidence>
<evidence type="ECO:0000256" key="1">
    <source>
        <dbReference type="ARBA" id="ARBA00009919"/>
    </source>
</evidence>
<dbReference type="GO" id="GO:0016779">
    <property type="term" value="F:nucleotidyltransferase activity"/>
    <property type="evidence" value="ECO:0007669"/>
    <property type="project" value="UniProtKB-KW"/>
</dbReference>
<dbReference type="GO" id="GO:0004792">
    <property type="term" value="F:thiosulfate-cyanide sulfurtransferase activity"/>
    <property type="evidence" value="ECO:0007669"/>
    <property type="project" value="TreeGrafter"/>
</dbReference>
<comment type="similarity">
    <text evidence="1">Belongs to the HesA/MoeB/ThiF family.</text>
</comment>
<dbReference type="PANTHER" id="PTHR10953:SF102">
    <property type="entry name" value="ADENYLYLTRANSFERASE AND SULFURTRANSFERASE MOCS3"/>
    <property type="match status" value="1"/>
</dbReference>
<accession>A0A7C1X6F2</accession>
<dbReference type="AlphaFoldDB" id="A0A7C1X6F2"/>
<dbReference type="GO" id="GO:0005829">
    <property type="term" value="C:cytosol"/>
    <property type="evidence" value="ECO:0007669"/>
    <property type="project" value="TreeGrafter"/>
</dbReference>
<proteinExistence type="inferred from homology"/>
<evidence type="ECO:0000313" key="3">
    <source>
        <dbReference type="EMBL" id="HEF65614.1"/>
    </source>
</evidence>
<reference evidence="3" key="1">
    <citation type="journal article" date="2020" name="mSystems">
        <title>Genome- and Community-Level Interaction Insights into Carbon Utilization and Element Cycling Functions of Hydrothermarchaeota in Hydrothermal Sediment.</title>
        <authorList>
            <person name="Zhou Z."/>
            <person name="Liu Y."/>
            <person name="Xu W."/>
            <person name="Pan J."/>
            <person name="Luo Z.H."/>
            <person name="Li M."/>
        </authorList>
    </citation>
    <scope>NUCLEOTIDE SEQUENCE [LARGE SCALE GENOMIC DNA]</scope>
    <source>
        <strain evidence="3">SpSt-222</strain>
    </source>
</reference>
<dbReference type="Pfam" id="PF00899">
    <property type="entry name" value="ThiF"/>
    <property type="match status" value="1"/>
</dbReference>
<dbReference type="GO" id="GO:0008146">
    <property type="term" value="F:sulfotransferase activity"/>
    <property type="evidence" value="ECO:0007669"/>
    <property type="project" value="TreeGrafter"/>
</dbReference>
<gene>
    <name evidence="3" type="ORF">ENP47_08465</name>
</gene>
<dbReference type="GO" id="GO:0008641">
    <property type="term" value="F:ubiquitin-like modifier activating enzyme activity"/>
    <property type="evidence" value="ECO:0007669"/>
    <property type="project" value="InterPro"/>
</dbReference>
<organism evidence="3">
    <name type="scientific">Thermomicrobium roseum</name>
    <dbReference type="NCBI Taxonomy" id="500"/>
    <lineage>
        <taxon>Bacteria</taxon>
        <taxon>Pseudomonadati</taxon>
        <taxon>Thermomicrobiota</taxon>
        <taxon>Thermomicrobia</taxon>
        <taxon>Thermomicrobiales</taxon>
        <taxon>Thermomicrobiaceae</taxon>
        <taxon>Thermomicrobium</taxon>
    </lineage>
</organism>
<comment type="caution">
    <text evidence="3">The sequence shown here is derived from an EMBL/GenBank/DDBJ whole genome shotgun (WGS) entry which is preliminary data.</text>
</comment>
<name>A0A7C1X6F2_THERO</name>
<dbReference type="InterPro" id="IPR035985">
    <property type="entry name" value="Ubiquitin-activating_enz"/>
</dbReference>